<feature type="region of interest" description="Disordered" evidence="1">
    <location>
        <begin position="59"/>
        <end position="104"/>
    </location>
</feature>
<accession>A0AAV7P555</accession>
<dbReference type="AlphaFoldDB" id="A0AAV7P555"/>
<protein>
    <submittedName>
        <fullName evidence="2">Uncharacterized protein</fullName>
    </submittedName>
</protein>
<feature type="region of interest" description="Disordered" evidence="1">
    <location>
        <begin position="171"/>
        <end position="194"/>
    </location>
</feature>
<organism evidence="2 3">
    <name type="scientific">Pleurodeles waltl</name>
    <name type="common">Iberian ribbed newt</name>
    <dbReference type="NCBI Taxonomy" id="8319"/>
    <lineage>
        <taxon>Eukaryota</taxon>
        <taxon>Metazoa</taxon>
        <taxon>Chordata</taxon>
        <taxon>Craniata</taxon>
        <taxon>Vertebrata</taxon>
        <taxon>Euteleostomi</taxon>
        <taxon>Amphibia</taxon>
        <taxon>Batrachia</taxon>
        <taxon>Caudata</taxon>
        <taxon>Salamandroidea</taxon>
        <taxon>Salamandridae</taxon>
        <taxon>Pleurodelinae</taxon>
        <taxon>Pleurodeles</taxon>
    </lineage>
</organism>
<dbReference type="Proteomes" id="UP001066276">
    <property type="component" value="Chromosome 7"/>
</dbReference>
<comment type="caution">
    <text evidence="2">The sequence shown here is derived from an EMBL/GenBank/DDBJ whole genome shotgun (WGS) entry which is preliminary data.</text>
</comment>
<gene>
    <name evidence="2" type="ORF">NDU88_001897</name>
</gene>
<proteinExistence type="predicted"/>
<dbReference type="EMBL" id="JANPWB010000011">
    <property type="protein sequence ID" value="KAJ1123428.1"/>
    <property type="molecule type" value="Genomic_DNA"/>
</dbReference>
<evidence type="ECO:0000313" key="3">
    <source>
        <dbReference type="Proteomes" id="UP001066276"/>
    </source>
</evidence>
<keyword evidence="3" id="KW-1185">Reference proteome</keyword>
<sequence length="194" mass="21548">MAETAKYWSSLSLTTKMLSGNAMWALILVRARFYSDWKASNILRILTILGNKKHWTCVPGTQQSPETPKIRPDRRRGSFGAGRRQRRGHGVEPSGPAVGAADPCEQVRRDTPVAGGEGGALRGRPWGCRPLRRRVLNAPNQTGVRNSERRKTGPGCRARAWQRGLTAIQLRTRKGPRYGTDEDRRGLPLRAAAQ</sequence>
<evidence type="ECO:0000256" key="1">
    <source>
        <dbReference type="SAM" id="MobiDB-lite"/>
    </source>
</evidence>
<name>A0AAV7P555_PLEWA</name>
<reference evidence="2" key="1">
    <citation type="journal article" date="2022" name="bioRxiv">
        <title>Sequencing and chromosome-scale assembly of the giantPleurodeles waltlgenome.</title>
        <authorList>
            <person name="Brown T."/>
            <person name="Elewa A."/>
            <person name="Iarovenko S."/>
            <person name="Subramanian E."/>
            <person name="Araus A.J."/>
            <person name="Petzold A."/>
            <person name="Susuki M."/>
            <person name="Suzuki K.-i.T."/>
            <person name="Hayashi T."/>
            <person name="Toyoda A."/>
            <person name="Oliveira C."/>
            <person name="Osipova E."/>
            <person name="Leigh N.D."/>
            <person name="Simon A."/>
            <person name="Yun M.H."/>
        </authorList>
    </citation>
    <scope>NUCLEOTIDE SEQUENCE</scope>
    <source>
        <strain evidence="2">20211129_DDA</strain>
        <tissue evidence="2">Liver</tissue>
    </source>
</reference>
<evidence type="ECO:0000313" key="2">
    <source>
        <dbReference type="EMBL" id="KAJ1123428.1"/>
    </source>
</evidence>